<dbReference type="SUPFAM" id="SSF55770">
    <property type="entry name" value="Profilin (actin-binding protein)"/>
    <property type="match status" value="1"/>
</dbReference>
<organism evidence="1 2">
    <name type="scientific">Stephania yunnanensis</name>
    <dbReference type="NCBI Taxonomy" id="152371"/>
    <lineage>
        <taxon>Eukaryota</taxon>
        <taxon>Viridiplantae</taxon>
        <taxon>Streptophyta</taxon>
        <taxon>Embryophyta</taxon>
        <taxon>Tracheophyta</taxon>
        <taxon>Spermatophyta</taxon>
        <taxon>Magnoliopsida</taxon>
        <taxon>Ranunculales</taxon>
        <taxon>Menispermaceae</taxon>
        <taxon>Menispermoideae</taxon>
        <taxon>Cissampelideae</taxon>
        <taxon>Stephania</taxon>
    </lineage>
</organism>
<dbReference type="PANTHER" id="PTHR36780:SF1">
    <property type="entry name" value="PROFILIN"/>
    <property type="match status" value="1"/>
</dbReference>
<evidence type="ECO:0008006" key="3">
    <source>
        <dbReference type="Google" id="ProtNLM"/>
    </source>
</evidence>
<comment type="caution">
    <text evidence="1">The sequence shown here is derived from an EMBL/GenBank/DDBJ whole genome shotgun (WGS) entry which is preliminary data.</text>
</comment>
<protein>
    <recommendedName>
        <fullName evidence="3">Profilin</fullName>
    </recommendedName>
</protein>
<gene>
    <name evidence="1" type="ORF">Syun_025825</name>
</gene>
<dbReference type="InterPro" id="IPR048278">
    <property type="entry name" value="PFN"/>
</dbReference>
<name>A0AAP0EV07_9MAGN</name>
<dbReference type="GO" id="GO:0003779">
    <property type="term" value="F:actin binding"/>
    <property type="evidence" value="ECO:0007669"/>
    <property type="project" value="InterPro"/>
</dbReference>
<evidence type="ECO:0000313" key="1">
    <source>
        <dbReference type="EMBL" id="KAK9098780.1"/>
    </source>
</evidence>
<dbReference type="PANTHER" id="PTHR36780">
    <property type="entry name" value="OS05G0241400 PROTEIN"/>
    <property type="match status" value="1"/>
</dbReference>
<dbReference type="Proteomes" id="UP001420932">
    <property type="component" value="Unassembled WGS sequence"/>
</dbReference>
<dbReference type="Gene3D" id="3.30.450.30">
    <property type="entry name" value="Dynein light chain 2a, cytoplasmic"/>
    <property type="match status" value="1"/>
</dbReference>
<dbReference type="InterPro" id="IPR036140">
    <property type="entry name" value="PFN_sf"/>
</dbReference>
<keyword evidence="2" id="KW-1185">Reference proteome</keyword>
<accession>A0AAP0EV07</accession>
<reference evidence="1 2" key="1">
    <citation type="submission" date="2024-01" db="EMBL/GenBank/DDBJ databases">
        <title>Genome assemblies of Stephania.</title>
        <authorList>
            <person name="Yang L."/>
        </authorList>
    </citation>
    <scope>NUCLEOTIDE SEQUENCE [LARGE SCALE GENOMIC DNA]</scope>
    <source>
        <strain evidence="1">YNDBR</strain>
        <tissue evidence="1">Leaf</tissue>
    </source>
</reference>
<sequence length="147" mass="16302">MDWGFVHRTWERWVFPNVGSSGEPLKASFLLNYDPTGPSRLLSVIAEQQGIKLKPVELSPFLDFIKKNNFNGECFFIGSGHYMVTSTHETWFGARCVNTSKPAGEGAIVMQTAAFILVALYDGSIGAASRAMATIDQLAWQLSRRNL</sequence>
<dbReference type="AlphaFoldDB" id="A0AAP0EV07"/>
<dbReference type="EMBL" id="JBBNAF010000011">
    <property type="protein sequence ID" value="KAK9098780.1"/>
    <property type="molecule type" value="Genomic_DNA"/>
</dbReference>
<evidence type="ECO:0000313" key="2">
    <source>
        <dbReference type="Proteomes" id="UP001420932"/>
    </source>
</evidence>
<dbReference type="Pfam" id="PF00235">
    <property type="entry name" value="Profilin"/>
    <property type="match status" value="1"/>
</dbReference>
<proteinExistence type="predicted"/>